<dbReference type="OrthoDB" id="8481149at2"/>
<evidence type="ECO:0000313" key="2">
    <source>
        <dbReference type="EMBL" id="ALO45390.1"/>
    </source>
</evidence>
<dbReference type="SUPFAM" id="SSF158682">
    <property type="entry name" value="TerB-like"/>
    <property type="match status" value="1"/>
</dbReference>
<sequence>MSIINFETLTSLFQSSNSEAAEKQLMKEVLLMVLARAASADKNVDSSEISDIQAVLLEVTGENISEADIRVAGQSELFERQSLDRYLSKATRKLADEDRALVLQSLIRVLHSDDHVREFEIDYFDRVANALKATPSEIAGLRLKPVR</sequence>
<reference evidence="2 3" key="1">
    <citation type="submission" date="2015-11" db="EMBL/GenBank/DDBJ databases">
        <authorList>
            <person name="Zhang Y."/>
            <person name="Guo Z."/>
        </authorList>
    </citation>
    <scope>NUCLEOTIDE SEQUENCE [LARGE SCALE GENOMIC DNA]</scope>
    <source>
        <strain evidence="2 3">KCTC 32221</strain>
    </source>
</reference>
<dbReference type="AlphaFoldDB" id="A0A0S2KBA5"/>
<accession>A0A0S2KBA5</accession>
<evidence type="ECO:0000259" key="1">
    <source>
        <dbReference type="Pfam" id="PF05099"/>
    </source>
</evidence>
<proteinExistence type="predicted"/>
<name>A0A0S2KBA5_9GAMM</name>
<gene>
    <name evidence="2" type="ORF">PS2015_712</name>
</gene>
<organism evidence="2 3">
    <name type="scientific">Pseudohongiella spirulinae</name>
    <dbReference type="NCBI Taxonomy" id="1249552"/>
    <lineage>
        <taxon>Bacteria</taxon>
        <taxon>Pseudomonadati</taxon>
        <taxon>Pseudomonadota</taxon>
        <taxon>Gammaproteobacteria</taxon>
        <taxon>Pseudomonadales</taxon>
        <taxon>Pseudohongiellaceae</taxon>
        <taxon>Pseudohongiella</taxon>
    </lineage>
</organism>
<evidence type="ECO:0000313" key="3">
    <source>
        <dbReference type="Proteomes" id="UP000065641"/>
    </source>
</evidence>
<protein>
    <recommendedName>
        <fullName evidence="1">Co-chaperone DjlA N-terminal domain-containing protein</fullName>
    </recommendedName>
</protein>
<dbReference type="Pfam" id="PF05099">
    <property type="entry name" value="TerB"/>
    <property type="match status" value="1"/>
</dbReference>
<dbReference type="Gene3D" id="1.10.3680.10">
    <property type="entry name" value="TerB-like"/>
    <property type="match status" value="1"/>
</dbReference>
<dbReference type="RefSeq" id="WP_058020935.1">
    <property type="nucleotide sequence ID" value="NZ_CP013189.1"/>
</dbReference>
<dbReference type="InterPro" id="IPR029024">
    <property type="entry name" value="TerB-like"/>
</dbReference>
<dbReference type="EMBL" id="CP013189">
    <property type="protein sequence ID" value="ALO45390.1"/>
    <property type="molecule type" value="Genomic_DNA"/>
</dbReference>
<dbReference type="KEGG" id="pspi:PS2015_712"/>
<dbReference type="InterPro" id="IPR007791">
    <property type="entry name" value="DjlA_N"/>
</dbReference>
<dbReference type="Proteomes" id="UP000065641">
    <property type="component" value="Chromosome"/>
</dbReference>
<feature type="domain" description="Co-chaperone DjlA N-terminal" evidence="1">
    <location>
        <begin position="30"/>
        <end position="142"/>
    </location>
</feature>
<keyword evidence="3" id="KW-1185">Reference proteome</keyword>
<dbReference type="STRING" id="1249552.PS2015_712"/>